<organism evidence="3 4">
    <name type="scientific">Micromonospora harpali</name>
    <dbReference type="NCBI Taxonomy" id="1490225"/>
    <lineage>
        <taxon>Bacteria</taxon>
        <taxon>Bacillati</taxon>
        <taxon>Actinomycetota</taxon>
        <taxon>Actinomycetes</taxon>
        <taxon>Micromonosporales</taxon>
        <taxon>Micromonosporaceae</taxon>
        <taxon>Micromonospora</taxon>
    </lineage>
</organism>
<evidence type="ECO:0000313" key="4">
    <source>
        <dbReference type="Proteomes" id="UP001596207"/>
    </source>
</evidence>
<name>A0ABW1HYR7_9ACTN</name>
<dbReference type="SUPFAM" id="SSF82171">
    <property type="entry name" value="DPP6 N-terminal domain-like"/>
    <property type="match status" value="1"/>
</dbReference>
<dbReference type="InterPro" id="IPR029058">
    <property type="entry name" value="AB_hydrolase_fold"/>
</dbReference>
<feature type="compositionally biased region" description="Pro residues" evidence="1">
    <location>
        <begin position="28"/>
        <end position="38"/>
    </location>
</feature>
<feature type="domain" description="Peptidase S9 prolyl oligopeptidase catalytic" evidence="2">
    <location>
        <begin position="479"/>
        <end position="682"/>
    </location>
</feature>
<sequence length="685" mass="72058">MTAPMAAEACSAATGAPVTTSAPAGAGTPPPGVWPSPFRPQDAAAAGGEPRWLIEQWVVAHGDTVWFTDLRPAEGGRAVLCRWTAATGVADAVPAGFSARSRFQEYGGRPFTVVSADAAVVSRDTDQRLYLVTAGPDAAPRPLTPPSDGRHRYAEGTVVGDEVWCVRERRTGPRTTDVLRDLVAVPLTGHGDGEPRVLGGGGHRFLAGLRIAPDGRHAAWLGWDHLDMPWDAARLRVAPIVDGRLREHRVPAGGDAEAVCQAEWLDAGTLLALTDPDGWWNPYAIGLAGDRRPLWRGDREAGGALWRPGQTWAAPLADGRIGRAVTGWYAAGAWRPDPAAPRPDAAGAWHGTRLAVLDPARGVLDELDLPYTVWGPVSAAATTVAAMAASPDRQPALVRVDTATGRADAVTGDRYRTPGPGWLPAGEHRRFPVPGGEVHAVVYPPRNPAVAADPGHRPPLLVVAHGGPTGRATDALDPETLLFTSRGYAVALVDYGGSTGFGRAWRDRLRGGWGVVDVADCAAVARALAAEGTVDGDRVALRGGSAGGWTTCAALTSVDTFRCGAAYFPVLDPLAWAEGETHDLESHYLHGLIGPLPAARPTYADRAPVHRAARLAGPLLLLQGEEDTVCPLAPAERFVAALAAAGAPHTYLRFPGEGHVFRQVGSITRALDAELALYASALRPR</sequence>
<dbReference type="InterPro" id="IPR050585">
    <property type="entry name" value="Xaa-Pro_dipeptidyl-ppase/CocE"/>
</dbReference>
<dbReference type="Gene3D" id="3.40.50.1820">
    <property type="entry name" value="alpha/beta hydrolase"/>
    <property type="match status" value="1"/>
</dbReference>
<accession>A0ABW1HYR7</accession>
<keyword evidence="4" id="KW-1185">Reference proteome</keyword>
<dbReference type="EMBL" id="JBHSQQ010000402">
    <property type="protein sequence ID" value="MFC5945838.1"/>
    <property type="molecule type" value="Genomic_DNA"/>
</dbReference>
<dbReference type="PANTHER" id="PTHR43056:SF5">
    <property type="entry name" value="PEPTIDASE S9 PROLYL OLIGOPEPTIDASE CATALYTIC DOMAIN-CONTAINING PROTEIN"/>
    <property type="match status" value="1"/>
</dbReference>
<evidence type="ECO:0000313" key="3">
    <source>
        <dbReference type="EMBL" id="MFC5945838.1"/>
    </source>
</evidence>
<dbReference type="RefSeq" id="WP_377538669.1">
    <property type="nucleotide sequence ID" value="NZ_JBHSQQ010000402.1"/>
</dbReference>
<protein>
    <submittedName>
        <fullName evidence="3">Prolyl oligopeptidase family serine peptidase</fullName>
    </submittedName>
</protein>
<dbReference type="SUPFAM" id="SSF53474">
    <property type="entry name" value="alpha/beta-Hydrolases"/>
    <property type="match status" value="1"/>
</dbReference>
<feature type="compositionally biased region" description="Low complexity" evidence="1">
    <location>
        <begin position="14"/>
        <end position="27"/>
    </location>
</feature>
<evidence type="ECO:0000256" key="1">
    <source>
        <dbReference type="SAM" id="MobiDB-lite"/>
    </source>
</evidence>
<comment type="caution">
    <text evidence="3">The sequence shown here is derived from an EMBL/GenBank/DDBJ whole genome shotgun (WGS) entry which is preliminary data.</text>
</comment>
<dbReference type="InterPro" id="IPR001375">
    <property type="entry name" value="Peptidase_S9_cat"/>
</dbReference>
<dbReference type="Proteomes" id="UP001596207">
    <property type="component" value="Unassembled WGS sequence"/>
</dbReference>
<proteinExistence type="predicted"/>
<reference evidence="4" key="1">
    <citation type="journal article" date="2019" name="Int. J. Syst. Evol. Microbiol.">
        <title>The Global Catalogue of Microorganisms (GCM) 10K type strain sequencing project: providing services to taxonomists for standard genome sequencing and annotation.</title>
        <authorList>
            <consortium name="The Broad Institute Genomics Platform"/>
            <consortium name="The Broad Institute Genome Sequencing Center for Infectious Disease"/>
            <person name="Wu L."/>
            <person name="Ma J."/>
        </authorList>
    </citation>
    <scope>NUCLEOTIDE SEQUENCE [LARGE SCALE GENOMIC DNA]</scope>
    <source>
        <strain evidence="4">CGMCC 4.7173</strain>
    </source>
</reference>
<gene>
    <name evidence="3" type="ORF">ACFPZ4_30805</name>
</gene>
<dbReference type="Pfam" id="PF00326">
    <property type="entry name" value="Peptidase_S9"/>
    <property type="match status" value="1"/>
</dbReference>
<evidence type="ECO:0000259" key="2">
    <source>
        <dbReference type="Pfam" id="PF00326"/>
    </source>
</evidence>
<feature type="region of interest" description="Disordered" evidence="1">
    <location>
        <begin position="14"/>
        <end position="46"/>
    </location>
</feature>
<dbReference type="PANTHER" id="PTHR43056">
    <property type="entry name" value="PEPTIDASE S9 PROLYL OLIGOPEPTIDASE"/>
    <property type="match status" value="1"/>
</dbReference>